<keyword evidence="1" id="KW-0677">Repeat</keyword>
<evidence type="ECO:0000256" key="2">
    <source>
        <dbReference type="SAM" id="MobiDB-lite"/>
    </source>
</evidence>
<feature type="compositionally biased region" description="Basic and acidic residues" evidence="2">
    <location>
        <begin position="499"/>
        <end position="511"/>
    </location>
</feature>
<organism evidence="4 5">
    <name type="scientific">Dinoponera quadriceps</name>
    <name type="common">South American ant</name>
    <dbReference type="NCBI Taxonomy" id="609295"/>
    <lineage>
        <taxon>Eukaryota</taxon>
        <taxon>Metazoa</taxon>
        <taxon>Ecdysozoa</taxon>
        <taxon>Arthropoda</taxon>
        <taxon>Hexapoda</taxon>
        <taxon>Insecta</taxon>
        <taxon>Pterygota</taxon>
        <taxon>Neoptera</taxon>
        <taxon>Endopterygota</taxon>
        <taxon>Hymenoptera</taxon>
        <taxon>Apocrita</taxon>
        <taxon>Aculeata</taxon>
        <taxon>Formicoidea</taxon>
        <taxon>Formicidae</taxon>
        <taxon>Ponerinae</taxon>
        <taxon>Ponerini</taxon>
        <taxon>Dinoponera</taxon>
    </lineage>
</organism>
<protein>
    <submittedName>
        <fullName evidence="5">DNA topoisomerase 2-binding protein 1-A isoform X1</fullName>
    </submittedName>
</protein>
<dbReference type="Pfam" id="PF12738">
    <property type="entry name" value="PTCB-BRCT"/>
    <property type="match status" value="2"/>
</dbReference>
<feature type="domain" description="BRCT" evidence="3">
    <location>
        <begin position="109"/>
        <end position="180"/>
    </location>
</feature>
<name>A0A6P3XY16_DINQU</name>
<feature type="compositionally biased region" description="Basic and acidic residues" evidence="2">
    <location>
        <begin position="917"/>
        <end position="927"/>
    </location>
</feature>
<feature type="compositionally biased region" description="Polar residues" evidence="2">
    <location>
        <begin position="972"/>
        <end position="1011"/>
    </location>
</feature>
<dbReference type="Pfam" id="PF00533">
    <property type="entry name" value="BRCT"/>
    <property type="match status" value="2"/>
</dbReference>
<feature type="region of interest" description="Disordered" evidence="2">
    <location>
        <begin position="917"/>
        <end position="1015"/>
    </location>
</feature>
<evidence type="ECO:0000256" key="1">
    <source>
        <dbReference type="ARBA" id="ARBA00022737"/>
    </source>
</evidence>
<dbReference type="SUPFAM" id="SSF52113">
    <property type="entry name" value="BRCT domain"/>
    <property type="match status" value="5"/>
</dbReference>
<dbReference type="GeneID" id="106748698"/>
<dbReference type="InterPro" id="IPR036420">
    <property type="entry name" value="BRCT_dom_sf"/>
</dbReference>
<dbReference type="PROSITE" id="PS50172">
    <property type="entry name" value="BRCT"/>
    <property type="match status" value="6"/>
</dbReference>
<reference evidence="5" key="1">
    <citation type="submission" date="2025-08" db="UniProtKB">
        <authorList>
            <consortium name="RefSeq"/>
        </authorList>
    </citation>
    <scope>IDENTIFICATION</scope>
</reference>
<feature type="domain" description="BRCT" evidence="3">
    <location>
        <begin position="202"/>
        <end position="293"/>
    </location>
</feature>
<dbReference type="GO" id="GO:0007095">
    <property type="term" value="P:mitotic G2 DNA damage checkpoint signaling"/>
    <property type="evidence" value="ECO:0007669"/>
    <property type="project" value="TreeGrafter"/>
</dbReference>
<keyword evidence="4" id="KW-1185">Reference proteome</keyword>
<evidence type="ECO:0000259" key="3">
    <source>
        <dbReference type="PROSITE" id="PS50172"/>
    </source>
</evidence>
<dbReference type="GO" id="GO:0033314">
    <property type="term" value="P:mitotic DNA replication checkpoint signaling"/>
    <property type="evidence" value="ECO:0007669"/>
    <property type="project" value="TreeGrafter"/>
</dbReference>
<feature type="domain" description="BRCT" evidence="3">
    <location>
        <begin position="680"/>
        <end position="777"/>
    </location>
</feature>
<feature type="compositionally biased region" description="Basic and acidic residues" evidence="2">
    <location>
        <begin position="943"/>
        <end position="955"/>
    </location>
</feature>
<accession>A0A6P3XY16</accession>
<evidence type="ECO:0000313" key="4">
    <source>
        <dbReference type="Proteomes" id="UP000515204"/>
    </source>
</evidence>
<feature type="domain" description="BRCT" evidence="3">
    <location>
        <begin position="589"/>
        <end position="674"/>
    </location>
</feature>
<dbReference type="FunFam" id="3.40.50.10190:FF:000018">
    <property type="entry name" value="DNA topoisomerase 2-binding protein 1"/>
    <property type="match status" value="1"/>
</dbReference>
<evidence type="ECO:0000313" key="5">
    <source>
        <dbReference type="RefSeq" id="XP_014482987.1"/>
    </source>
</evidence>
<dbReference type="CDD" id="cd17728">
    <property type="entry name" value="BRCT_TopBP1_rpt8"/>
    <property type="match status" value="1"/>
</dbReference>
<dbReference type="GO" id="GO:0006270">
    <property type="term" value="P:DNA replication initiation"/>
    <property type="evidence" value="ECO:0007669"/>
    <property type="project" value="TreeGrafter"/>
</dbReference>
<dbReference type="PANTHER" id="PTHR13561:SF20">
    <property type="entry name" value="DNA TOPOISOMERASE 2-BINDING PROTEIN 1"/>
    <property type="match status" value="1"/>
</dbReference>
<dbReference type="CDD" id="cd17738">
    <property type="entry name" value="BRCT_TopBP1_rpt7"/>
    <property type="match status" value="1"/>
</dbReference>
<sequence length="1312" mass="147335">MTTQDSQNTFNVKVHFVVPDHYESENDCSEKMWQAFNKCDGLGLQPRWVNKTFCVKMQPTKNDVFIIEDFKGDLFEKLRNFRSSRIVSPNCLLICFDNDEPIPEGNSPIYTTAMRGMCICASGLSPESKDQIQRYVEYMGGFFTKQFRNSVTHLVTDSVMSIKYEVAIDMKIPIMTKDWVNAVWDANLNEVVKADDEVFSKYKCPVFMNLVVTSTNLSKQQKEEVKRLIHDHGGTFMGPLDGAKVRVVIASENGPLSDKLKYAMDNGIACLKIDWVYKSIEIGYALPFRNFLIESTKACSTPEKLHTRVTLNCSDISSIPYDKHHNNYLNETSCTAISNFSTMELPNNFTGTATSTVLDRLSFGKAKLAGPFLDGCNIYLAGFATSVRDKLNRILNVGSATRLDDISDAVTHVIVGDENKASAELKVMKLRGLCPYVLSIEWLEESMKLKRPAPEECFLFETKGGAPKKSIETPASPLSKKNLQMLQPPKKPPVPSFNLKKDIPPDNEERQPDLVRQYLQETTVTENSFAARNSTVQEFARPRTPEGKDQENHNSMTNETCPKSIISATMQTKDPGNSDILLVGQDCMVDKNLFQGLTFVVTGFDNNEDGNPEDTIVTLSGRVVSNSYTGIPDYGVVPVQGAPLKHTVNEIVTDLFIEDCINQKEIVGIEYYHKPLSIRKPCRPLSECVITMSMYTGMERKYLSALGTELGAICQDIFSRKANAGKNVYGSTHLVCPTPEGNKYNAAVRWKLPAVTANWLKACADQLTLVDETSFLVGETRAPDRSTVSCINIEINPSNVDESEMNSADKTTRNIITPKRHLPQIKSQEIMSGDTPLINKRLSLVMNKTPQSPFHVSTPETPYGQIFKPDPSPDTRKGWVKWVENFPDLQVTEPPLKRRAPSTPLSELKRQLWEKLKNPGQSEKENASDEAAAKSNDNSLATRTEKKQDDDRSSKDSPSTPTLINRKLEFSQEGTPVSNDPSNEINMQIAQLDQVLQRTSSTPESRYSLSGENAKKYDDETSDHIQNYMVKDSQPVDAIVWEDPSHSRRSRLSKERIEEDEGDISEVQEPVEQDVSIEYECEPSSIRKFMLSGVKDRHVYERVIHALGGDVSMDANFDNSATHLLCIRPSRNEKMLGSIASGKWVLHCSYLRNSEQAGRFLDEEEYEWGNPRSKGTIPEPNGEIEQAIAAAAYRWRLKLSMKSDGPFSDMVALLLVSEEKYDQFKRLIEAGGGVVIQARPPYDASPTGRRITHCFVNVRQVNQPIDWAMLANKGILCFLPQYLSDYLTVTIPLNPRDCVLPEFKKYLALLPK</sequence>
<dbReference type="InterPro" id="IPR001357">
    <property type="entry name" value="BRCT_dom"/>
</dbReference>
<dbReference type="Proteomes" id="UP000515204">
    <property type="component" value="Unplaced"/>
</dbReference>
<dbReference type="SMART" id="SM00292">
    <property type="entry name" value="BRCT"/>
    <property type="match status" value="6"/>
</dbReference>
<feature type="region of interest" description="Disordered" evidence="2">
    <location>
        <begin position="468"/>
        <end position="511"/>
    </location>
</feature>
<feature type="domain" description="BRCT" evidence="3">
    <location>
        <begin position="368"/>
        <end position="460"/>
    </location>
</feature>
<dbReference type="CTD" id="48309"/>
<feature type="region of interest" description="Disordered" evidence="2">
    <location>
        <begin position="1042"/>
        <end position="1064"/>
    </location>
</feature>
<dbReference type="OrthoDB" id="251770at2759"/>
<dbReference type="KEGG" id="dqu:106748698"/>
<dbReference type="CDD" id="cd18434">
    <property type="entry name" value="BRCT_TopBP1_rpt5"/>
    <property type="match status" value="1"/>
</dbReference>
<gene>
    <name evidence="5" type="primary">LOC106748698</name>
</gene>
<dbReference type="CDD" id="cd17731">
    <property type="entry name" value="BRCT_TopBP1_rpt2_like"/>
    <property type="match status" value="1"/>
</dbReference>
<dbReference type="InterPro" id="IPR059215">
    <property type="entry name" value="BRCT2_TopBP1-like"/>
</dbReference>
<dbReference type="PANTHER" id="PTHR13561">
    <property type="entry name" value="DNA REPLICATION REGULATOR DPB11-RELATED"/>
    <property type="match status" value="1"/>
</dbReference>
<feature type="domain" description="BRCT" evidence="3">
    <location>
        <begin position="1089"/>
        <end position="1168"/>
    </location>
</feature>
<dbReference type="Gene3D" id="3.40.50.10190">
    <property type="entry name" value="BRCT domain"/>
    <property type="match status" value="8"/>
</dbReference>
<proteinExistence type="predicted"/>
<dbReference type="FunFam" id="3.40.50.10190:FF:000020">
    <property type="entry name" value="DNA topoisomerase II binding protein 1"/>
    <property type="match status" value="1"/>
</dbReference>
<dbReference type="InterPro" id="IPR049936">
    <property type="entry name" value="TopBP1_BRCT_8"/>
</dbReference>
<feature type="region of interest" description="Disordered" evidence="2">
    <location>
        <begin position="853"/>
        <end position="872"/>
    </location>
</feature>
<dbReference type="RefSeq" id="XP_014482987.1">
    <property type="nucleotide sequence ID" value="XM_014627501.1"/>
</dbReference>